<dbReference type="OrthoDB" id="1368310at2"/>
<dbReference type="eggNOG" id="ENOG5031RQC">
    <property type="taxonomic scope" value="Bacteria"/>
</dbReference>
<keyword evidence="1" id="KW-0732">Signal</keyword>
<name>A0A085ZKW7_9FLAO</name>
<evidence type="ECO:0000313" key="3">
    <source>
        <dbReference type="Proteomes" id="UP000028715"/>
    </source>
</evidence>
<evidence type="ECO:0000313" key="2">
    <source>
        <dbReference type="EMBL" id="KFF05081.1"/>
    </source>
</evidence>
<dbReference type="Proteomes" id="UP000028715">
    <property type="component" value="Unassembled WGS sequence"/>
</dbReference>
<dbReference type="RefSeq" id="WP_035682124.1">
    <property type="nucleotide sequence ID" value="NZ_JPRL01000001.1"/>
</dbReference>
<feature type="signal peptide" evidence="1">
    <location>
        <begin position="1"/>
        <end position="22"/>
    </location>
</feature>
<accession>A0A085ZKW7</accession>
<evidence type="ECO:0000256" key="1">
    <source>
        <dbReference type="SAM" id="SignalP"/>
    </source>
</evidence>
<keyword evidence="3" id="KW-1185">Reference proteome</keyword>
<reference evidence="2 3" key="1">
    <citation type="submission" date="2014-07" db="EMBL/GenBank/DDBJ databases">
        <title>Genome of Flavobacterium reichenbachii LMG 25512.</title>
        <authorList>
            <person name="Stropko S.J."/>
            <person name="Pipes S.E."/>
            <person name="Newman J.D."/>
        </authorList>
    </citation>
    <scope>NUCLEOTIDE SEQUENCE [LARGE SCALE GENOMIC DNA]</scope>
    <source>
        <strain evidence="2 3">LMG 25512</strain>
    </source>
</reference>
<dbReference type="EMBL" id="JPRL01000001">
    <property type="protein sequence ID" value="KFF05081.1"/>
    <property type="molecule type" value="Genomic_DNA"/>
</dbReference>
<sequence>MRKIYFVLLFASGMLFTSCDPAQNLNFTNNGKSSVKVKLTIDPKTKYERLSKIQQGDSIVFNLKPLETEENEDGIYFGIGVWNDQQIKDVAESIKRIEIENNDNKIIFKSQKSITKLLLNNQEGFLWKTAVNIKMNDDLLN</sequence>
<feature type="chain" id="PRO_5001801187" description="Lipoprotein" evidence="1">
    <location>
        <begin position="23"/>
        <end position="141"/>
    </location>
</feature>
<organism evidence="2 3">
    <name type="scientific">Flavobacterium reichenbachii</name>
    <dbReference type="NCBI Taxonomy" id="362418"/>
    <lineage>
        <taxon>Bacteria</taxon>
        <taxon>Pseudomonadati</taxon>
        <taxon>Bacteroidota</taxon>
        <taxon>Flavobacteriia</taxon>
        <taxon>Flavobacteriales</taxon>
        <taxon>Flavobacteriaceae</taxon>
        <taxon>Flavobacterium</taxon>
    </lineage>
</organism>
<dbReference type="AlphaFoldDB" id="A0A085ZKW7"/>
<gene>
    <name evidence="2" type="ORF">IW19_05860</name>
</gene>
<dbReference type="PROSITE" id="PS51257">
    <property type="entry name" value="PROKAR_LIPOPROTEIN"/>
    <property type="match status" value="1"/>
</dbReference>
<proteinExistence type="predicted"/>
<dbReference type="STRING" id="362418.IW19_05860"/>
<comment type="caution">
    <text evidence="2">The sequence shown here is derived from an EMBL/GenBank/DDBJ whole genome shotgun (WGS) entry which is preliminary data.</text>
</comment>
<evidence type="ECO:0008006" key="4">
    <source>
        <dbReference type="Google" id="ProtNLM"/>
    </source>
</evidence>
<protein>
    <recommendedName>
        <fullName evidence="4">Lipoprotein</fullName>
    </recommendedName>
</protein>